<evidence type="ECO:0000256" key="5">
    <source>
        <dbReference type="ARBA" id="ARBA00022723"/>
    </source>
</evidence>
<proteinExistence type="inferred from homology"/>
<dbReference type="GO" id="GO:0046872">
    <property type="term" value="F:metal ion binding"/>
    <property type="evidence" value="ECO:0007669"/>
    <property type="project" value="UniProtKB-KW"/>
</dbReference>
<dbReference type="SUPFAM" id="SSF53613">
    <property type="entry name" value="Ribokinase-like"/>
    <property type="match status" value="1"/>
</dbReference>
<evidence type="ECO:0000256" key="6">
    <source>
        <dbReference type="ARBA" id="ARBA00022741"/>
    </source>
</evidence>
<comment type="caution">
    <text evidence="12">Lacks conserved residue(s) required for the propagation of feature annotation.</text>
</comment>
<dbReference type="AlphaFoldDB" id="A0A1X9MGN0"/>
<keyword evidence="7 12" id="KW-0418">Kinase</keyword>
<dbReference type="InterPro" id="IPR029056">
    <property type="entry name" value="Ribokinase-like"/>
</dbReference>
<dbReference type="UniPathway" id="UPA00916">
    <property type="reaction ID" value="UER00889"/>
</dbReference>
<feature type="binding site" evidence="12">
    <location>
        <position position="142"/>
    </location>
    <ligand>
        <name>substrate</name>
    </ligand>
</feature>
<evidence type="ECO:0000256" key="10">
    <source>
        <dbReference type="ARBA" id="ARBA00022958"/>
    </source>
</evidence>
<keyword evidence="8 12" id="KW-0067">ATP-binding</keyword>
<organism evidence="14 15">
    <name type="scientific">Halalkalibacter krulwichiae</name>
    <dbReference type="NCBI Taxonomy" id="199441"/>
    <lineage>
        <taxon>Bacteria</taxon>
        <taxon>Bacillati</taxon>
        <taxon>Bacillota</taxon>
        <taxon>Bacilli</taxon>
        <taxon>Bacillales</taxon>
        <taxon>Bacillaceae</taxon>
        <taxon>Halalkalibacter</taxon>
    </lineage>
</organism>
<gene>
    <name evidence="12 14" type="primary">rbsK</name>
    <name evidence="14" type="ORF">BkAM31D_23600</name>
</gene>
<dbReference type="PANTHER" id="PTHR10584:SF166">
    <property type="entry name" value="RIBOKINASE"/>
    <property type="match status" value="1"/>
</dbReference>
<evidence type="ECO:0000256" key="1">
    <source>
        <dbReference type="ARBA" id="ARBA00005380"/>
    </source>
</evidence>
<comment type="subcellular location">
    <subcellularLocation>
        <location evidence="12">Cytoplasm</location>
    </subcellularLocation>
</comment>
<feature type="binding site" evidence="12">
    <location>
        <begin position="42"/>
        <end position="46"/>
    </location>
    <ligand>
        <name>substrate</name>
    </ligand>
</feature>
<comment type="cofactor">
    <cofactor evidence="12">
        <name>Mg(2+)</name>
        <dbReference type="ChEBI" id="CHEBI:18420"/>
    </cofactor>
    <text evidence="12">Requires a divalent cation, most likely magnesium in vivo, as an electrophilic catalyst to aid phosphoryl group transfer. It is the chelate of the metal and the nucleotide that is the actual substrate.</text>
</comment>
<name>A0A1X9MGN0_9BACI</name>
<keyword evidence="10 12" id="KW-0630">Potassium</keyword>
<keyword evidence="9 12" id="KW-0460">Magnesium</keyword>
<evidence type="ECO:0000256" key="4">
    <source>
        <dbReference type="ARBA" id="ARBA00022679"/>
    </source>
</evidence>
<feature type="active site" description="Proton acceptor" evidence="12">
    <location>
        <position position="240"/>
    </location>
</feature>
<dbReference type="PROSITE" id="PS00584">
    <property type="entry name" value="PFKB_KINASES_2"/>
    <property type="match status" value="1"/>
</dbReference>
<dbReference type="Pfam" id="PF00294">
    <property type="entry name" value="PfkB"/>
    <property type="match status" value="1"/>
</dbReference>
<feature type="binding site" evidence="12">
    <location>
        <position position="234"/>
    </location>
    <ligand>
        <name>K(+)</name>
        <dbReference type="ChEBI" id="CHEBI:29103"/>
    </ligand>
</feature>
<evidence type="ECO:0000313" key="15">
    <source>
        <dbReference type="Proteomes" id="UP000193006"/>
    </source>
</evidence>
<feature type="binding site" evidence="12">
    <location>
        <position position="275"/>
    </location>
    <ligand>
        <name>K(+)</name>
        <dbReference type="ChEBI" id="CHEBI:29103"/>
    </ligand>
</feature>
<evidence type="ECO:0000256" key="12">
    <source>
        <dbReference type="HAMAP-Rule" id="MF_01987"/>
    </source>
</evidence>
<keyword evidence="4 12" id="KW-0808">Transferase</keyword>
<dbReference type="PANTHER" id="PTHR10584">
    <property type="entry name" value="SUGAR KINASE"/>
    <property type="match status" value="1"/>
</dbReference>
<comment type="similarity">
    <text evidence="12">Belongs to the carbohydrate kinase PfkB family. Ribokinase subfamily.</text>
</comment>
<evidence type="ECO:0000259" key="13">
    <source>
        <dbReference type="Pfam" id="PF00294"/>
    </source>
</evidence>
<dbReference type="GO" id="GO:0019303">
    <property type="term" value="P:D-ribose catabolic process"/>
    <property type="evidence" value="ECO:0007669"/>
    <property type="project" value="UniProtKB-UniRule"/>
</dbReference>
<keyword evidence="6 12" id="KW-0547">Nucleotide-binding</keyword>
<feature type="binding site" evidence="12">
    <location>
        <position position="273"/>
    </location>
    <ligand>
        <name>K(+)</name>
        <dbReference type="ChEBI" id="CHEBI:29103"/>
    </ligand>
</feature>
<dbReference type="EC" id="2.7.1.15" evidence="2 12"/>
<evidence type="ECO:0000256" key="11">
    <source>
        <dbReference type="ARBA" id="ARBA00023277"/>
    </source>
</evidence>
<dbReference type="InterPro" id="IPR011611">
    <property type="entry name" value="PfkB_dom"/>
</dbReference>
<comment type="catalytic activity">
    <reaction evidence="12">
        <text>D-ribose + ATP = D-ribose 5-phosphate + ADP + H(+)</text>
        <dbReference type="Rhea" id="RHEA:13697"/>
        <dbReference type="ChEBI" id="CHEBI:15378"/>
        <dbReference type="ChEBI" id="CHEBI:30616"/>
        <dbReference type="ChEBI" id="CHEBI:47013"/>
        <dbReference type="ChEBI" id="CHEBI:78346"/>
        <dbReference type="ChEBI" id="CHEBI:456216"/>
        <dbReference type="EC" id="2.7.1.15"/>
    </reaction>
</comment>
<feature type="domain" description="Carbohydrate kinase PfkB" evidence="13">
    <location>
        <begin position="7"/>
        <end position="282"/>
    </location>
</feature>
<dbReference type="GO" id="GO:0004747">
    <property type="term" value="F:ribokinase activity"/>
    <property type="evidence" value="ECO:0007669"/>
    <property type="project" value="UniProtKB-UniRule"/>
</dbReference>
<evidence type="ECO:0000313" key="14">
    <source>
        <dbReference type="EMBL" id="ARK32617.1"/>
    </source>
</evidence>
<evidence type="ECO:0000256" key="2">
    <source>
        <dbReference type="ARBA" id="ARBA00012035"/>
    </source>
</evidence>
<feature type="binding site" evidence="12">
    <location>
        <position position="236"/>
    </location>
    <ligand>
        <name>K(+)</name>
        <dbReference type="ChEBI" id="CHEBI:29103"/>
    </ligand>
</feature>
<dbReference type="EMBL" id="CP020814">
    <property type="protein sequence ID" value="ARK32617.1"/>
    <property type="molecule type" value="Genomic_DNA"/>
</dbReference>
<dbReference type="Proteomes" id="UP000193006">
    <property type="component" value="Chromosome"/>
</dbReference>
<dbReference type="InterPro" id="IPR002173">
    <property type="entry name" value="Carboh/pur_kinase_PfkB_CS"/>
</dbReference>
<evidence type="ECO:0000256" key="9">
    <source>
        <dbReference type="ARBA" id="ARBA00022842"/>
    </source>
</evidence>
<sequence length="297" mass="32249">MTKQPIITVVGSINMDMVTVTDQVPVQGETLIGERFETIPGGKGANQAVAAARLGGNVQFIGRVGDDAFGKELQQVLQQEGISVTNVEPVTHSSSGVATILLSENDNRIIVIPGANRHVTPEYVERHKEQLLASDLVLLQFEIPLETIRYCLDLCEQAGIPAIVNPAPAQNLGEDYWKKALYITPNETEEKELDLDQNQEIAQKLIVTMGERGAKFTENGEEKLVPSYKVEPTDTTGAGDTFNGALAVAISENMSLQQAVEFANAAAALSVQRFGAQGGMPTRDELEQFIRKSREQS</sequence>
<dbReference type="InterPro" id="IPR011877">
    <property type="entry name" value="Ribokinase"/>
</dbReference>
<dbReference type="CDD" id="cd01174">
    <property type="entry name" value="ribokinase"/>
    <property type="match status" value="1"/>
</dbReference>
<feature type="binding site" evidence="12">
    <location>
        <position position="240"/>
    </location>
    <ligand>
        <name>substrate</name>
    </ligand>
</feature>
<feature type="binding site" evidence="12">
    <location>
        <begin position="14"/>
        <end position="16"/>
    </location>
    <ligand>
        <name>substrate</name>
    </ligand>
</feature>
<evidence type="ECO:0000256" key="7">
    <source>
        <dbReference type="ARBA" id="ARBA00022777"/>
    </source>
</evidence>
<accession>A0A1X9MGN0</accession>
<dbReference type="STRING" id="199441.BkAM31D_23600"/>
<comment type="similarity">
    <text evidence="1">Belongs to the carbohydrate kinase pfkB family.</text>
</comment>
<feature type="binding site" evidence="12">
    <location>
        <begin position="239"/>
        <end position="240"/>
    </location>
    <ligand>
        <name>ATP</name>
        <dbReference type="ChEBI" id="CHEBI:30616"/>
    </ligand>
</feature>
<dbReference type="NCBIfam" id="TIGR02152">
    <property type="entry name" value="D_ribokin_bact"/>
    <property type="match status" value="1"/>
</dbReference>
<feature type="binding site" evidence="12">
    <location>
        <begin position="208"/>
        <end position="213"/>
    </location>
    <ligand>
        <name>ATP</name>
        <dbReference type="ChEBI" id="CHEBI:30616"/>
    </ligand>
</feature>
<dbReference type="GO" id="GO:0005829">
    <property type="term" value="C:cytosol"/>
    <property type="evidence" value="ECO:0007669"/>
    <property type="project" value="TreeGrafter"/>
</dbReference>
<dbReference type="PRINTS" id="PR00990">
    <property type="entry name" value="RIBOKINASE"/>
</dbReference>
<reference evidence="14 15" key="1">
    <citation type="submission" date="2017-04" db="EMBL/GenBank/DDBJ databases">
        <title>Bacillus krulwichiae AM31D Genome sequencing and assembly.</title>
        <authorList>
            <person name="Krulwich T.A."/>
            <person name="Anastor L."/>
            <person name="Ehrlich R."/>
            <person name="Ehrlich G.D."/>
            <person name="Janto B."/>
        </authorList>
    </citation>
    <scope>NUCLEOTIDE SEQUENCE [LARGE SCALE GENOMIC DNA]</scope>
    <source>
        <strain evidence="14 15">AM31D</strain>
    </source>
</reference>
<keyword evidence="15" id="KW-1185">Reference proteome</keyword>
<keyword evidence="11 12" id="KW-0119">Carbohydrate metabolism</keyword>
<keyword evidence="12" id="KW-0963">Cytoplasm</keyword>
<comment type="activity regulation">
    <text evidence="12">Activated by a monovalent cation that binds near, but not in, the active site. The most likely occupant of the site in vivo is potassium. Ion binding induces a conformational change that may alter substrate affinity.</text>
</comment>
<dbReference type="InterPro" id="IPR002139">
    <property type="entry name" value="Ribo/fructo_kinase"/>
</dbReference>
<comment type="function">
    <text evidence="12">Catalyzes the phosphorylation of ribose at O-5 in a reaction requiring ATP and magnesium. The resulting D-ribose-5-phosphate can then be used either for sythesis of nucleotides, histidine, and tryptophan, or as a component of the pentose phosphate pathway.</text>
</comment>
<dbReference type="RefSeq" id="WP_066158703.1">
    <property type="nucleotide sequence ID" value="NZ_CP020814.1"/>
</dbReference>
<dbReference type="KEGG" id="bkw:BkAM31D_23600"/>
<feature type="binding site" evidence="12">
    <location>
        <position position="186"/>
    </location>
    <ligand>
        <name>ATP</name>
        <dbReference type="ChEBI" id="CHEBI:30616"/>
    </ligand>
</feature>
<protein>
    <recommendedName>
        <fullName evidence="3 12">Ribokinase</fullName>
        <shortName evidence="12">RK</shortName>
        <ecNumber evidence="2 12">2.7.1.15</ecNumber>
    </recommendedName>
</protein>
<dbReference type="HAMAP" id="MF_01987">
    <property type="entry name" value="Ribokinase"/>
    <property type="match status" value="1"/>
</dbReference>
<evidence type="ECO:0000256" key="3">
    <source>
        <dbReference type="ARBA" id="ARBA00016943"/>
    </source>
</evidence>
<comment type="subunit">
    <text evidence="12">Homodimer.</text>
</comment>
<evidence type="ECO:0000256" key="8">
    <source>
        <dbReference type="ARBA" id="ARBA00022840"/>
    </source>
</evidence>
<feature type="binding site" evidence="12">
    <location>
        <position position="264"/>
    </location>
    <ligand>
        <name>ATP</name>
        <dbReference type="ChEBI" id="CHEBI:30616"/>
    </ligand>
</feature>
<keyword evidence="5 12" id="KW-0479">Metal-binding</keyword>
<dbReference type="Gene3D" id="3.40.1190.20">
    <property type="match status" value="1"/>
</dbReference>
<comment type="pathway">
    <text evidence="12">Carbohydrate metabolism; D-ribose degradation; D-ribose 5-phosphate from beta-D-ribopyranose: step 2/2.</text>
</comment>
<feature type="binding site" evidence="12">
    <location>
        <position position="270"/>
    </location>
    <ligand>
        <name>K(+)</name>
        <dbReference type="ChEBI" id="CHEBI:29103"/>
    </ligand>
</feature>
<dbReference type="GO" id="GO:0005524">
    <property type="term" value="F:ATP binding"/>
    <property type="evidence" value="ECO:0007669"/>
    <property type="project" value="UniProtKB-UniRule"/>
</dbReference>